<proteinExistence type="predicted"/>
<evidence type="ECO:0000256" key="1">
    <source>
        <dbReference type="SAM" id="Coils"/>
    </source>
</evidence>
<keyword evidence="1" id="KW-0175">Coiled coil</keyword>
<reference evidence="2 3" key="1">
    <citation type="journal article" date="2021" name="Sci. Rep.">
        <title>The genome of the diatom Chaetoceros tenuissimus carries an ancient integrated fragment of an extant virus.</title>
        <authorList>
            <person name="Hongo Y."/>
            <person name="Kimura K."/>
            <person name="Takaki Y."/>
            <person name="Yoshida Y."/>
            <person name="Baba S."/>
            <person name="Kobayashi G."/>
            <person name="Nagasaki K."/>
            <person name="Hano T."/>
            <person name="Tomaru Y."/>
        </authorList>
    </citation>
    <scope>NUCLEOTIDE SEQUENCE [LARGE SCALE GENOMIC DNA]</scope>
    <source>
        <strain evidence="2 3">NIES-3715</strain>
    </source>
</reference>
<sequence>MTAPQEKSAISSSDVHADIDNTRHVVDTSCCMRTTNSAPRTFVRPTYEPSSSFSRKLRGRRRSSSLFFKQGSITSMSTTGTSCSSGLSCCSEFADSQEKLQTLKKETSIALENALKYSESLDVDIQKNLQYLHKLEKRQIIQNKRLQESRTELNKLEEEVHREMIAFLAAAPVNEKEKCEVQETFTCNNSVMKICKRMLKRGRKKEKNKTIAEMRMRILSRNIIIDSMKCAIEDETYES</sequence>
<protein>
    <submittedName>
        <fullName evidence="2">Uncharacterized protein</fullName>
    </submittedName>
</protein>
<name>A0AAD3CQA0_9STRA</name>
<organism evidence="2 3">
    <name type="scientific">Chaetoceros tenuissimus</name>
    <dbReference type="NCBI Taxonomy" id="426638"/>
    <lineage>
        <taxon>Eukaryota</taxon>
        <taxon>Sar</taxon>
        <taxon>Stramenopiles</taxon>
        <taxon>Ochrophyta</taxon>
        <taxon>Bacillariophyta</taxon>
        <taxon>Coscinodiscophyceae</taxon>
        <taxon>Chaetocerotophycidae</taxon>
        <taxon>Chaetocerotales</taxon>
        <taxon>Chaetocerotaceae</taxon>
        <taxon>Chaetoceros</taxon>
    </lineage>
</organism>
<dbReference type="EMBL" id="BLLK01000029">
    <property type="protein sequence ID" value="GFH48824.1"/>
    <property type="molecule type" value="Genomic_DNA"/>
</dbReference>
<gene>
    <name evidence="2" type="ORF">CTEN210_05300</name>
</gene>
<dbReference type="Proteomes" id="UP001054902">
    <property type="component" value="Unassembled WGS sequence"/>
</dbReference>
<comment type="caution">
    <text evidence="2">The sequence shown here is derived from an EMBL/GenBank/DDBJ whole genome shotgun (WGS) entry which is preliminary data.</text>
</comment>
<keyword evidence="3" id="KW-1185">Reference proteome</keyword>
<evidence type="ECO:0000313" key="3">
    <source>
        <dbReference type="Proteomes" id="UP001054902"/>
    </source>
</evidence>
<feature type="coiled-coil region" evidence="1">
    <location>
        <begin position="139"/>
        <end position="166"/>
    </location>
</feature>
<dbReference type="AlphaFoldDB" id="A0AAD3CQA0"/>
<evidence type="ECO:0000313" key="2">
    <source>
        <dbReference type="EMBL" id="GFH48824.1"/>
    </source>
</evidence>
<accession>A0AAD3CQA0</accession>